<dbReference type="InterPro" id="IPR046661">
    <property type="entry name" value="DUF6770"/>
</dbReference>
<dbReference type="Pfam" id="PF20559">
    <property type="entry name" value="DUF6770"/>
    <property type="match status" value="1"/>
</dbReference>
<comment type="caution">
    <text evidence="2">The sequence shown here is derived from an EMBL/GenBank/DDBJ whole genome shotgun (WGS) entry which is preliminary data.</text>
</comment>
<feature type="chain" id="PRO_5045139187" evidence="1">
    <location>
        <begin position="20"/>
        <end position="514"/>
    </location>
</feature>
<sequence length="514" mass="58821">MKKTITLFLMLLCLSFASAQEKTINEITSFKIRNSGTLMDKTNNVDGYYFFYEVDKLKKGQKEYAIQILDNNLNDVATKSYVDNKNTFLVQSKFNNQALIFAMTNYKEKFYKLITFDRQANQVENIQIPVSKKEMRWLNAMKQTGNFNFLFPVDNKGFLFNYVRDNSKLGYGLKYVPTDGGTGWDYNSPEDSKLIHTLNPIEANEEVVVALEGTKKSLLSQTINYKVIVLDIKTGAFLFESKFDRKDNPRLVTNAFLTPEKNLVLLGEYFEAGDNIMKDKSLGLFSETLDLKGNIVSDSKISWVDKIDPMMPAEIDGKKKKKRGYIYFHDIVRTQKGTYYAIGERYRKTASAGGIAAMALSGGRSGNSVTQLTITNAAIFEFDEKFNLTDIKVFEKGKSRAPSITDFGSPQLNAHVLKSFGAFDYEFTQLDQKRDRFYATFIDYERLKGQKNKTAFKTVMYNAGSFSEDKIYLQEDKGRTQYRVMPGKLGNVMLLEYNKKDKTVQLHLEKLNVQ</sequence>
<protein>
    <submittedName>
        <fullName evidence="2">DUF6770 family protein</fullName>
    </submittedName>
</protein>
<feature type="signal peptide" evidence="1">
    <location>
        <begin position="1"/>
        <end position="19"/>
    </location>
</feature>
<name>A0ABU5ZWV9_9FLAO</name>
<reference evidence="2 3" key="1">
    <citation type="journal article" date="2013" name="Int. J. Syst. Evol. Microbiol.">
        <title>Aquimarina gracilis sp. nov., isolated from the gut microflora of a mussel, Mytilus coruscus, and emended description of Aquimarina spongiae.</title>
        <authorList>
            <person name="Park S.C."/>
            <person name="Choe H.N."/>
            <person name="Baik K.S."/>
            <person name="Seong C.N."/>
        </authorList>
    </citation>
    <scope>NUCLEOTIDE SEQUENCE [LARGE SCALE GENOMIC DNA]</scope>
    <source>
        <strain evidence="2 3">PSC32</strain>
    </source>
</reference>
<dbReference type="EMBL" id="JAYKLX010000005">
    <property type="protein sequence ID" value="MEB3346341.1"/>
    <property type="molecule type" value="Genomic_DNA"/>
</dbReference>
<keyword evidence="1" id="KW-0732">Signal</keyword>
<gene>
    <name evidence="2" type="ORF">U6A24_12760</name>
</gene>
<evidence type="ECO:0000313" key="3">
    <source>
        <dbReference type="Proteomes" id="UP001327027"/>
    </source>
</evidence>
<evidence type="ECO:0000313" key="2">
    <source>
        <dbReference type="EMBL" id="MEB3346341.1"/>
    </source>
</evidence>
<dbReference type="Proteomes" id="UP001327027">
    <property type="component" value="Unassembled WGS sequence"/>
</dbReference>
<dbReference type="RefSeq" id="WP_324180365.1">
    <property type="nucleotide sequence ID" value="NZ_BAABAW010000024.1"/>
</dbReference>
<proteinExistence type="predicted"/>
<evidence type="ECO:0000256" key="1">
    <source>
        <dbReference type="SAM" id="SignalP"/>
    </source>
</evidence>
<organism evidence="2 3">
    <name type="scientific">Aquimarina gracilis</name>
    <dbReference type="NCBI Taxonomy" id="874422"/>
    <lineage>
        <taxon>Bacteria</taxon>
        <taxon>Pseudomonadati</taxon>
        <taxon>Bacteroidota</taxon>
        <taxon>Flavobacteriia</taxon>
        <taxon>Flavobacteriales</taxon>
        <taxon>Flavobacteriaceae</taxon>
        <taxon>Aquimarina</taxon>
    </lineage>
</organism>
<accession>A0ABU5ZWV9</accession>
<keyword evidence="3" id="KW-1185">Reference proteome</keyword>